<evidence type="ECO:0000313" key="3">
    <source>
        <dbReference type="EMBL" id="APJ03101.1"/>
    </source>
</evidence>
<dbReference type="GO" id="GO:0005524">
    <property type="term" value="F:ATP binding"/>
    <property type="evidence" value="ECO:0007669"/>
    <property type="project" value="InterPro"/>
</dbReference>
<feature type="region of interest" description="Disordered" evidence="1">
    <location>
        <begin position="1424"/>
        <end position="1458"/>
    </location>
</feature>
<feature type="compositionally biased region" description="Polar residues" evidence="1">
    <location>
        <begin position="1424"/>
        <end position="1438"/>
    </location>
</feature>
<dbReference type="Gene3D" id="1.10.510.10">
    <property type="entry name" value="Transferase(Phosphotransferase) domain 1"/>
    <property type="match status" value="1"/>
</dbReference>
<accession>A0A1L4CYS1</accession>
<gene>
    <name evidence="3" type="ORF">AXG55_03935</name>
</gene>
<dbReference type="InterPro" id="IPR000719">
    <property type="entry name" value="Prot_kinase_dom"/>
</dbReference>
<dbReference type="STRING" id="1915309.AXG55_03935"/>
<dbReference type="KEGG" id="saqi:AXG55_03935"/>
<proteinExistence type="predicted"/>
<dbReference type="InterPro" id="IPR011009">
    <property type="entry name" value="Kinase-like_dom_sf"/>
</dbReference>
<name>A0A1L4CYS1_9BACT</name>
<protein>
    <recommendedName>
        <fullName evidence="2">Protein kinase domain-containing protein</fullName>
    </recommendedName>
</protein>
<evidence type="ECO:0000256" key="1">
    <source>
        <dbReference type="SAM" id="MobiDB-lite"/>
    </source>
</evidence>
<organism evidence="3 4">
    <name type="scientific">Silvanigrella aquatica</name>
    <dbReference type="NCBI Taxonomy" id="1915309"/>
    <lineage>
        <taxon>Bacteria</taxon>
        <taxon>Pseudomonadati</taxon>
        <taxon>Bdellovibrionota</taxon>
        <taxon>Oligoflexia</taxon>
        <taxon>Silvanigrellales</taxon>
        <taxon>Silvanigrellaceae</taxon>
        <taxon>Silvanigrella</taxon>
    </lineage>
</organism>
<sequence>MDNERLIAQISQREDASVDKVASRKIKSSPMIARMQRADELRKKTVKIEGLNKSRFFKLKIQENFDRIQNTLQFEYGENMEIFFKNNDFEILSRWVEGVTLFDANKKETPQKITDVNRLKNRLRMWVRIFENLSFYHSKGIIHGNLKPQNILIRDRATIDIKQTYESEFFERKEEVPHIVLLDGGYFHLIPHNHIDENNEEKISLSKKIIEKNFWIAPEARGFIEGNFKEESDIFSLAAIMAWDLGMIKLEGQSVLNSLWQLFILPEPNSLILGGEWVKWTNRHPLFESIKRVRTILTRSLHPIPEKRSSKAREIAFEFMMISNKLSESPENQNISSLFSNFQPEFKDKHFTNILNKSFDIPEVLCDYIFDKSKIENNRLWIDALTNSANKHQLMRSLNLGISSINKFSFYHIVKFSSIKVPFSTLNSMCESLLNHTIFLNPIFLQEIKSFFYNLGNQIETLFYVLPSLKKYSEDKEIQKKKFQNTLIQIRHEWINSNIEKIFEIILSSSKISFIIIDDINRCDHSSLPIILNIIKKHSSSIKWIIGTRSEEEIENEESKKLMHLLKHQDIVFTNLREDKTRFQWVTKLNNLESQQARFLSTWAMVDLQINTDIIELLSSKVPAIQEIFSEKYHEGKENIINLNEEAEDLIKFDDTPIQENAPISEEDEDEDKKKKDPLHMAYEALNVAIKIGLVSENRDILTGHLICYYWENQFIWLSLSLLLNKETKAKIYYILSGYMCNSIGEKNTLSEIIHISEYLSRSNLKQCAYSAYTALIIATEELCDNTSAEFIISKLQMLSENIEKECQEEAPLLVPKIREHIADLSLSLGKIEQAEKYYQAVNWNTQDLKRKAILSMKSFFPSQIRKREKRTAEFIKLTELGMQSGILSKVNYESKISYKNEIENEIYKIQKKLAEQDSFSSEEESKNTQLLLKNIINIENNNTDKSDRTQFFPKMKPVRGSVISRFLRTCIGWIDNNILFPHILNVLRFTIENNDGESTIHLLFSLLLCGERNISHKDRALILETILDLSGRVSSDLSIFEAYLLKAWNALFYDGNFVECKKNIDKINSSVSGDLPTSIKQCAKKIQMFVEFENLSFDAVKNHSSHIQKYLKRMSDYKLTNWSIGYAIFSLQPIQAHLKKTVGDELFIGNILDEKTDQILLYTHFLFEKGHAHAASIISQEAKDNEIRQWFADPSSHIEYVPEKFSQKILEYESLRNSIFGSPQKTGNTKFVASIKTFAKVLSKKKHDALKYWGEDKAIVYNIRIDKASTQDSEKLHTLAQNAVRAGFHWTAYRLAHKARADLDIIINEIRDIESSFKITNPKEAAKMLTTHQVESIPQSTLSERVARNYENVDFNPEQGIAINYVLEFLHNFQNNIQNSEISDEERIILSMMIKKSVPRESDIVESTLAGALRAFSKRLTLKMNSSKNEPPQQAETNKVDEENKAQSDQTELKRTG</sequence>
<dbReference type="Proteomes" id="UP000184731">
    <property type="component" value="Chromosome"/>
</dbReference>
<evidence type="ECO:0000259" key="2">
    <source>
        <dbReference type="PROSITE" id="PS50011"/>
    </source>
</evidence>
<dbReference type="GO" id="GO:0004672">
    <property type="term" value="F:protein kinase activity"/>
    <property type="evidence" value="ECO:0007669"/>
    <property type="project" value="InterPro"/>
</dbReference>
<reference evidence="3 4" key="1">
    <citation type="submission" date="2016-10" db="EMBL/GenBank/DDBJ databases">
        <title>Silvanigrella aquatica sp. nov., isolated from a freshwater lake located in the Black Forest, Germany, description of Silvanigrellaceae fam. nov., Silvanigrellales ord. nov., reclassification of the order Bdellovibrionales in the class Oligoflexia, reclassification of the families Bacteriovoracaceae and Halobacteriovoraceae in the new order Bacteriovoracales ord. nov., and reclassification of the family Pseudobacteriovoracaceae in the order Oligoflexiales.</title>
        <authorList>
            <person name="Hahn M.W."/>
            <person name="Schmidt J."/>
            <person name="Koll U."/>
            <person name="Rohde M."/>
            <person name="Verbag S."/>
            <person name="Pitt A."/>
            <person name="Nakai R."/>
            <person name="Naganuma T."/>
            <person name="Lang E."/>
        </authorList>
    </citation>
    <scope>NUCLEOTIDE SEQUENCE [LARGE SCALE GENOMIC DNA]</scope>
    <source>
        <strain evidence="3 4">MWH-Nonnen-W8red</strain>
    </source>
</reference>
<dbReference type="PROSITE" id="PS50011">
    <property type="entry name" value="PROTEIN_KINASE_DOM"/>
    <property type="match status" value="1"/>
</dbReference>
<dbReference type="SUPFAM" id="SSF56112">
    <property type="entry name" value="Protein kinase-like (PK-like)"/>
    <property type="match status" value="1"/>
</dbReference>
<dbReference type="OrthoDB" id="9779954at2"/>
<feature type="domain" description="Protein kinase" evidence="2">
    <location>
        <begin position="1"/>
        <end position="320"/>
    </location>
</feature>
<dbReference type="RefSeq" id="WP_148696821.1">
    <property type="nucleotide sequence ID" value="NZ_CP017834.1"/>
</dbReference>
<keyword evidence="4" id="KW-1185">Reference proteome</keyword>
<dbReference type="EMBL" id="CP017834">
    <property type="protein sequence ID" value="APJ03101.1"/>
    <property type="molecule type" value="Genomic_DNA"/>
</dbReference>
<feature type="compositionally biased region" description="Basic and acidic residues" evidence="1">
    <location>
        <begin position="1439"/>
        <end position="1458"/>
    </location>
</feature>
<evidence type="ECO:0000313" key="4">
    <source>
        <dbReference type="Proteomes" id="UP000184731"/>
    </source>
</evidence>